<keyword evidence="2" id="KW-1185">Reference proteome</keyword>
<reference evidence="1 2" key="1">
    <citation type="submission" date="2021-11" db="EMBL/GenBank/DDBJ databases">
        <authorList>
            <person name="Lee D.-H."/>
            <person name="Kim S.-B."/>
        </authorList>
    </citation>
    <scope>NUCLEOTIDE SEQUENCE [LARGE SCALE GENOMIC DNA]</scope>
    <source>
        <strain evidence="1 2">KCTC 52223</strain>
    </source>
</reference>
<evidence type="ECO:0000313" key="2">
    <source>
        <dbReference type="Proteomes" id="UP001198862"/>
    </source>
</evidence>
<gene>
    <name evidence="1" type="ORF">LJ725_15150</name>
</gene>
<comment type="caution">
    <text evidence="1">The sequence shown here is derived from an EMBL/GenBank/DDBJ whole genome shotgun (WGS) entry which is preliminary data.</text>
</comment>
<name>A0ABS8KW64_9HYPH</name>
<organism evidence="1 2">
    <name type="scientific">Reyranella aquatilis</name>
    <dbReference type="NCBI Taxonomy" id="2035356"/>
    <lineage>
        <taxon>Bacteria</taxon>
        <taxon>Pseudomonadati</taxon>
        <taxon>Pseudomonadota</taxon>
        <taxon>Alphaproteobacteria</taxon>
        <taxon>Hyphomicrobiales</taxon>
        <taxon>Reyranellaceae</taxon>
        <taxon>Reyranella</taxon>
    </lineage>
</organism>
<dbReference type="RefSeq" id="WP_230551478.1">
    <property type="nucleotide sequence ID" value="NZ_JAJISD010000006.1"/>
</dbReference>
<evidence type="ECO:0000313" key="1">
    <source>
        <dbReference type="EMBL" id="MCC8430311.1"/>
    </source>
</evidence>
<dbReference type="EMBL" id="JAJISD010000006">
    <property type="protein sequence ID" value="MCC8430311.1"/>
    <property type="molecule type" value="Genomic_DNA"/>
</dbReference>
<proteinExistence type="predicted"/>
<dbReference type="Proteomes" id="UP001198862">
    <property type="component" value="Unassembled WGS sequence"/>
</dbReference>
<accession>A0ABS8KW64</accession>
<protein>
    <submittedName>
        <fullName evidence="1">Uncharacterized protein</fullName>
    </submittedName>
</protein>
<sequence>MDSLHRRGDLRVGGGKQAGDLFGHGLIGGKAGKLGLPEIQVTAGQPVEIGGGIARRTACRVVVFGGHARTITHRRAFAAFASAKPALSHCGIGAKVNDPSKRAFTAHGS</sequence>